<evidence type="ECO:0000256" key="1">
    <source>
        <dbReference type="SAM" id="MobiDB-lite"/>
    </source>
</evidence>
<dbReference type="InterPro" id="IPR057744">
    <property type="entry name" value="OTAase-like"/>
</dbReference>
<dbReference type="GO" id="GO:0016810">
    <property type="term" value="F:hydrolase activity, acting on carbon-nitrogen (but not peptide) bonds"/>
    <property type="evidence" value="ECO:0007669"/>
    <property type="project" value="InterPro"/>
</dbReference>
<dbReference type="Gene3D" id="3.20.20.140">
    <property type="entry name" value="Metal-dependent hydrolases"/>
    <property type="match status" value="1"/>
</dbReference>
<dbReference type="Pfam" id="PF01979">
    <property type="entry name" value="Amidohydro_1"/>
    <property type="match status" value="1"/>
</dbReference>
<dbReference type="PANTHER" id="PTHR43135:SF3">
    <property type="entry name" value="ALPHA-D-RIBOSE 1-METHYLPHOSPHONATE 5-TRIPHOSPHATE DIPHOSPHATASE"/>
    <property type="match status" value="1"/>
</dbReference>
<dbReference type="InterPro" id="IPR032466">
    <property type="entry name" value="Metal_Hydrolase"/>
</dbReference>
<evidence type="ECO:0000313" key="3">
    <source>
        <dbReference type="EMBL" id="CZR54049.1"/>
    </source>
</evidence>
<protein>
    <submittedName>
        <fullName evidence="3">Similarity to Methanobacterium aryldialkylphosphatase related protein</fullName>
    </submittedName>
</protein>
<feature type="region of interest" description="Disordered" evidence="1">
    <location>
        <begin position="1"/>
        <end position="29"/>
    </location>
</feature>
<dbReference type="InterPro" id="IPR006680">
    <property type="entry name" value="Amidohydro-rel"/>
</dbReference>
<reference evidence="3 4" key="1">
    <citation type="submission" date="2016-03" db="EMBL/GenBank/DDBJ databases">
        <authorList>
            <person name="Ploux O."/>
        </authorList>
    </citation>
    <scope>NUCLEOTIDE SEQUENCE [LARGE SCALE GENOMIC DNA]</scope>
    <source>
        <strain evidence="3 4">UAMH 11012</strain>
    </source>
</reference>
<organism evidence="3 4">
    <name type="scientific">Phialocephala subalpina</name>
    <dbReference type="NCBI Taxonomy" id="576137"/>
    <lineage>
        <taxon>Eukaryota</taxon>
        <taxon>Fungi</taxon>
        <taxon>Dikarya</taxon>
        <taxon>Ascomycota</taxon>
        <taxon>Pezizomycotina</taxon>
        <taxon>Leotiomycetes</taxon>
        <taxon>Helotiales</taxon>
        <taxon>Mollisiaceae</taxon>
        <taxon>Phialocephala</taxon>
        <taxon>Phialocephala fortinii species complex</taxon>
    </lineage>
</organism>
<accession>A0A1L7WMP5</accession>
<dbReference type="AlphaFoldDB" id="A0A1L7WMP5"/>
<dbReference type="OrthoDB" id="194468at2759"/>
<sequence>MAPSRINDPVPSFSQSSTSSEPYRGPPRNIKHIDSISFSPSLQPKNYSILGTHPDSKILFLDVNILDSTGRDPYRGDVLIEGERISKVGVVPNVEELKSNPKVRVFNGRGRTLMSGLGDAHTHFTWNGGDLNRLGDLGVEEHVLLTARSAQCYIDSGYTMCFGAASAKERLDVVIRDAINAGDISGPRYLANGKEMARRDGDLVAGITAYADGPDEMREVIRHHVGLGVDNIKLSMSGEEITETRSAQDCYFTDEETAACVDEGHKLGKRLCAHARARDSVKMCVRHGVDVIYHASYIDDEGMDMLEKKKNQHIVAPGINWLIATLHDAAAFGYPNEKAEQVGYQKELDAAIRGLREMHRRGIVVLPGGDYGFAWTPHGTYARDLSHFVNLLGFTPMESIIAATAGVAKLFMRENELGKIQEGYFGDCILVDGNPLEDIEVLQDHDRLNVICINGRVHKAGRKEYVQPPVAGQDANAHPVVPDFPEVKKEMQKNY</sequence>
<dbReference type="InterPro" id="IPR051781">
    <property type="entry name" value="Metallo-dep_Hydrolase"/>
</dbReference>
<feature type="domain" description="Amidohydrolase-related" evidence="2">
    <location>
        <begin position="113"/>
        <end position="457"/>
    </location>
</feature>
<dbReference type="CDD" id="cd01299">
    <property type="entry name" value="Met_dep_hydrolase_A"/>
    <property type="match status" value="1"/>
</dbReference>
<evidence type="ECO:0000259" key="2">
    <source>
        <dbReference type="Pfam" id="PF01979"/>
    </source>
</evidence>
<name>A0A1L7WMP5_9HELO</name>
<dbReference type="SUPFAM" id="SSF51338">
    <property type="entry name" value="Composite domain of metallo-dependent hydrolases"/>
    <property type="match status" value="1"/>
</dbReference>
<evidence type="ECO:0000313" key="4">
    <source>
        <dbReference type="Proteomes" id="UP000184330"/>
    </source>
</evidence>
<dbReference type="Proteomes" id="UP000184330">
    <property type="component" value="Unassembled WGS sequence"/>
</dbReference>
<gene>
    <name evidence="3" type="ORF">PAC_03932</name>
</gene>
<dbReference type="PANTHER" id="PTHR43135">
    <property type="entry name" value="ALPHA-D-RIBOSE 1-METHYLPHOSPHONATE 5-TRIPHOSPHATE DIPHOSPHATASE"/>
    <property type="match status" value="1"/>
</dbReference>
<dbReference type="SUPFAM" id="SSF51556">
    <property type="entry name" value="Metallo-dependent hydrolases"/>
    <property type="match status" value="1"/>
</dbReference>
<dbReference type="EMBL" id="FJOG01000004">
    <property type="protein sequence ID" value="CZR54049.1"/>
    <property type="molecule type" value="Genomic_DNA"/>
</dbReference>
<dbReference type="Gene3D" id="2.30.40.10">
    <property type="entry name" value="Urease, subunit C, domain 1"/>
    <property type="match status" value="1"/>
</dbReference>
<dbReference type="STRING" id="576137.A0A1L7WMP5"/>
<dbReference type="InterPro" id="IPR011059">
    <property type="entry name" value="Metal-dep_hydrolase_composite"/>
</dbReference>
<keyword evidence="4" id="KW-1185">Reference proteome</keyword>
<proteinExistence type="predicted"/>